<dbReference type="AlphaFoldDB" id="A0A516H5P9"/>
<dbReference type="RefSeq" id="WP_144258129.1">
    <property type="nucleotide sequence ID" value="NZ_CP041636.1"/>
</dbReference>
<evidence type="ECO:0000313" key="2">
    <source>
        <dbReference type="EMBL" id="QDO99133.1"/>
    </source>
</evidence>
<evidence type="ECO:0000256" key="1">
    <source>
        <dbReference type="SAM" id="MobiDB-lite"/>
    </source>
</evidence>
<dbReference type="EMBL" id="CP041636">
    <property type="protein sequence ID" value="QDO99133.1"/>
    <property type="molecule type" value="Genomic_DNA"/>
</dbReference>
<sequence>MSSRSTETTVTFLHAFHMKGLEQPQPAGTYLVVTEEELLDALSFPAWLRTGTQLHLPAIGLPALSRQAITIDPDDLSAALLADGPSRTAPPAASPHPGGH</sequence>
<feature type="region of interest" description="Disordered" evidence="1">
    <location>
        <begin position="80"/>
        <end position="100"/>
    </location>
</feature>
<organism evidence="2 3">
    <name type="scientific">Ferrovibrio terrae</name>
    <dbReference type="NCBI Taxonomy" id="2594003"/>
    <lineage>
        <taxon>Bacteria</taxon>
        <taxon>Pseudomonadati</taxon>
        <taxon>Pseudomonadota</taxon>
        <taxon>Alphaproteobacteria</taxon>
        <taxon>Rhodospirillales</taxon>
        <taxon>Rhodospirillaceae</taxon>
        <taxon>Ferrovibrio</taxon>
    </lineage>
</organism>
<reference evidence="2 3" key="1">
    <citation type="submission" date="2019-07" db="EMBL/GenBank/DDBJ databases">
        <title>Genome sequencing for Ferrovibrio sp. K5.</title>
        <authorList>
            <person name="Park S.-J."/>
        </authorList>
    </citation>
    <scope>NUCLEOTIDE SEQUENCE [LARGE SCALE GENOMIC DNA]</scope>
    <source>
        <strain evidence="2 3">K5</strain>
    </source>
</reference>
<gene>
    <name evidence="2" type="ORF">FNB15_18465</name>
</gene>
<dbReference type="OrthoDB" id="8378722at2"/>
<accession>A0A516H5P9</accession>
<proteinExistence type="predicted"/>
<protein>
    <submittedName>
        <fullName evidence="2">Uncharacterized protein</fullName>
    </submittedName>
</protein>
<evidence type="ECO:0000313" key="3">
    <source>
        <dbReference type="Proteomes" id="UP000317496"/>
    </source>
</evidence>
<keyword evidence="3" id="KW-1185">Reference proteome</keyword>
<dbReference type="KEGG" id="fer:FNB15_18465"/>
<dbReference type="Proteomes" id="UP000317496">
    <property type="component" value="Chromosome"/>
</dbReference>
<name>A0A516H5P9_9PROT</name>